<dbReference type="EMBL" id="CACVBM020000377">
    <property type="protein sequence ID" value="CAA7018351.1"/>
    <property type="molecule type" value="Genomic_DNA"/>
</dbReference>
<keyword evidence="2" id="KW-1185">Reference proteome</keyword>
<evidence type="ECO:0000313" key="1">
    <source>
        <dbReference type="EMBL" id="CAA7018351.1"/>
    </source>
</evidence>
<evidence type="ECO:0000313" key="2">
    <source>
        <dbReference type="Proteomes" id="UP000467841"/>
    </source>
</evidence>
<protein>
    <submittedName>
        <fullName evidence="1">Uncharacterized protein</fullName>
    </submittedName>
</protein>
<dbReference type="AlphaFoldDB" id="A0A6D2HSG4"/>
<comment type="caution">
    <text evidence="1">The sequence shown here is derived from an EMBL/GenBank/DDBJ whole genome shotgun (WGS) entry which is preliminary data.</text>
</comment>
<reference evidence="1" key="1">
    <citation type="submission" date="2020-01" db="EMBL/GenBank/DDBJ databases">
        <authorList>
            <person name="Mishra B."/>
        </authorList>
    </citation>
    <scope>NUCLEOTIDE SEQUENCE [LARGE SCALE GENOMIC DNA]</scope>
</reference>
<accession>A0A6D2HSG4</accession>
<organism evidence="1 2">
    <name type="scientific">Microthlaspi erraticum</name>
    <dbReference type="NCBI Taxonomy" id="1685480"/>
    <lineage>
        <taxon>Eukaryota</taxon>
        <taxon>Viridiplantae</taxon>
        <taxon>Streptophyta</taxon>
        <taxon>Embryophyta</taxon>
        <taxon>Tracheophyta</taxon>
        <taxon>Spermatophyta</taxon>
        <taxon>Magnoliopsida</taxon>
        <taxon>eudicotyledons</taxon>
        <taxon>Gunneridae</taxon>
        <taxon>Pentapetalae</taxon>
        <taxon>rosids</taxon>
        <taxon>malvids</taxon>
        <taxon>Brassicales</taxon>
        <taxon>Brassicaceae</taxon>
        <taxon>Coluteocarpeae</taxon>
        <taxon>Microthlaspi</taxon>
    </lineage>
</organism>
<proteinExistence type="predicted"/>
<dbReference type="Proteomes" id="UP000467841">
    <property type="component" value="Unassembled WGS sequence"/>
</dbReference>
<gene>
    <name evidence="1" type="ORF">MERR_LOCUS5586</name>
</gene>
<name>A0A6D2HSG4_9BRAS</name>
<sequence length="115" mass="12728">MRYSFFTLCPDRSFLGLIANALYESALKFSPPVLSTSPLPAESDPSVLSTSPLPADSHCQIRFLLPFPNQFPVKLQVPPPPSYLSFVNPLSHLLNRHSLHSNLIPSFVSSIFGLF</sequence>